<evidence type="ECO:0000313" key="1">
    <source>
        <dbReference type="EMBL" id="EFN65834.1"/>
    </source>
</evidence>
<reference evidence="1 2" key="1">
    <citation type="journal article" date="2010" name="Science">
        <title>Genomic comparison of the ants Camponotus floridanus and Harpegnathos saltator.</title>
        <authorList>
            <person name="Bonasio R."/>
            <person name="Zhang G."/>
            <person name="Ye C."/>
            <person name="Mutti N.S."/>
            <person name="Fang X."/>
            <person name="Qin N."/>
            <person name="Donahue G."/>
            <person name="Yang P."/>
            <person name="Li Q."/>
            <person name="Li C."/>
            <person name="Zhang P."/>
            <person name="Huang Z."/>
            <person name="Berger S.L."/>
            <person name="Reinberg D."/>
            <person name="Wang J."/>
            <person name="Liebig J."/>
        </authorList>
    </citation>
    <scope>NUCLEOTIDE SEQUENCE [LARGE SCALE GENOMIC DNA]</scope>
    <source>
        <strain evidence="2">C129</strain>
    </source>
</reference>
<gene>
    <name evidence="1" type="ORF">EAG_05268</name>
</gene>
<feature type="non-terminal residue" evidence="1">
    <location>
        <position position="1"/>
    </location>
</feature>
<proteinExistence type="predicted"/>
<sequence>FYCLVSSKNTPLYGLAKFLHDIIYKSIPRPDSQIINSAQVVDRLNGKRIDDNIKLISLDHLIIHEYTVGLGDSLLSRWDYIGKNC</sequence>
<dbReference type="EMBL" id="GL440470">
    <property type="protein sequence ID" value="EFN65834.1"/>
    <property type="molecule type" value="Genomic_DNA"/>
</dbReference>
<dbReference type="Proteomes" id="UP000000311">
    <property type="component" value="Unassembled WGS sequence"/>
</dbReference>
<keyword evidence="2" id="KW-1185">Reference proteome</keyword>
<accession>E2AL54</accession>
<organism evidence="2">
    <name type="scientific">Camponotus floridanus</name>
    <name type="common">Florida carpenter ant</name>
    <dbReference type="NCBI Taxonomy" id="104421"/>
    <lineage>
        <taxon>Eukaryota</taxon>
        <taxon>Metazoa</taxon>
        <taxon>Ecdysozoa</taxon>
        <taxon>Arthropoda</taxon>
        <taxon>Hexapoda</taxon>
        <taxon>Insecta</taxon>
        <taxon>Pterygota</taxon>
        <taxon>Neoptera</taxon>
        <taxon>Endopterygota</taxon>
        <taxon>Hymenoptera</taxon>
        <taxon>Apocrita</taxon>
        <taxon>Aculeata</taxon>
        <taxon>Formicoidea</taxon>
        <taxon>Formicidae</taxon>
        <taxon>Formicinae</taxon>
        <taxon>Camponotus</taxon>
    </lineage>
</organism>
<dbReference type="AlphaFoldDB" id="E2AL54"/>
<protein>
    <submittedName>
        <fullName evidence="1">Uncharacterized protein</fullName>
    </submittedName>
</protein>
<dbReference type="OrthoDB" id="7552915at2759"/>
<dbReference type="InParanoid" id="E2AL54"/>
<name>E2AL54_CAMFO</name>
<feature type="non-terminal residue" evidence="1">
    <location>
        <position position="85"/>
    </location>
</feature>
<evidence type="ECO:0000313" key="2">
    <source>
        <dbReference type="Proteomes" id="UP000000311"/>
    </source>
</evidence>